<sequence>MYLSKNIKFLRKNLKLSQTELGKRVQKTKEVISAYERGVTTPPLDVVIDLCRLFGLPLDDLVFRDLAKEGASEKPLREMEKLPATSSSPDINRLMAQRIKELEREIRRHNPGLADELGIG</sequence>
<accession>A0A2D0MY29</accession>
<dbReference type="PANTHER" id="PTHR46558:SF4">
    <property type="entry name" value="DNA-BIDING PHAGE PROTEIN"/>
    <property type="match status" value="1"/>
</dbReference>
<dbReference type="PANTHER" id="PTHR46558">
    <property type="entry name" value="TRACRIPTIONAL REGULATORY PROTEIN-RELATED-RELATED"/>
    <property type="match status" value="1"/>
</dbReference>
<keyword evidence="4" id="KW-1185">Reference proteome</keyword>
<keyword evidence="1" id="KW-0238">DNA-binding</keyword>
<dbReference type="SMART" id="SM00530">
    <property type="entry name" value="HTH_XRE"/>
    <property type="match status" value="1"/>
</dbReference>
<organism evidence="3 4">
    <name type="scientific">Flavilitoribacter nigricans (strain ATCC 23147 / DSM 23189 / NBRC 102662 / NCIMB 1420 / SS-2)</name>
    <name type="common">Lewinella nigricans</name>
    <dbReference type="NCBI Taxonomy" id="1122177"/>
    <lineage>
        <taxon>Bacteria</taxon>
        <taxon>Pseudomonadati</taxon>
        <taxon>Bacteroidota</taxon>
        <taxon>Saprospiria</taxon>
        <taxon>Saprospirales</taxon>
        <taxon>Lewinellaceae</taxon>
        <taxon>Flavilitoribacter</taxon>
    </lineage>
</organism>
<proteinExistence type="predicted"/>
<evidence type="ECO:0000259" key="2">
    <source>
        <dbReference type="PROSITE" id="PS50943"/>
    </source>
</evidence>
<dbReference type="Proteomes" id="UP000223913">
    <property type="component" value="Unassembled WGS sequence"/>
</dbReference>
<dbReference type="InterPro" id="IPR010982">
    <property type="entry name" value="Lambda_DNA-bd_dom_sf"/>
</dbReference>
<reference evidence="3 4" key="1">
    <citation type="submission" date="2017-10" db="EMBL/GenBank/DDBJ databases">
        <title>The draft genome sequence of Lewinella nigricans NBRC 102662.</title>
        <authorList>
            <person name="Wang K."/>
        </authorList>
    </citation>
    <scope>NUCLEOTIDE SEQUENCE [LARGE SCALE GENOMIC DNA]</scope>
    <source>
        <strain evidence="3 4">NBRC 102662</strain>
    </source>
</reference>
<evidence type="ECO:0000313" key="3">
    <source>
        <dbReference type="EMBL" id="PHN00799.1"/>
    </source>
</evidence>
<gene>
    <name evidence="3" type="ORF">CRP01_40370</name>
</gene>
<protein>
    <recommendedName>
        <fullName evidence="2">HTH cro/C1-type domain-containing protein</fullName>
    </recommendedName>
</protein>
<dbReference type="PROSITE" id="PS50943">
    <property type="entry name" value="HTH_CROC1"/>
    <property type="match status" value="1"/>
</dbReference>
<dbReference type="EMBL" id="PDUD01000074">
    <property type="protein sequence ID" value="PHN00799.1"/>
    <property type="molecule type" value="Genomic_DNA"/>
</dbReference>
<dbReference type="RefSeq" id="WP_099155793.1">
    <property type="nucleotide sequence ID" value="NZ_PDUD01000074.1"/>
</dbReference>
<evidence type="ECO:0000256" key="1">
    <source>
        <dbReference type="ARBA" id="ARBA00023125"/>
    </source>
</evidence>
<dbReference type="OrthoDB" id="881869at2"/>
<dbReference type="GO" id="GO:0003677">
    <property type="term" value="F:DNA binding"/>
    <property type="evidence" value="ECO:0007669"/>
    <property type="project" value="UniProtKB-KW"/>
</dbReference>
<name>A0A2D0MY29_FLAN2</name>
<dbReference type="Gene3D" id="1.10.260.40">
    <property type="entry name" value="lambda repressor-like DNA-binding domains"/>
    <property type="match status" value="1"/>
</dbReference>
<dbReference type="AlphaFoldDB" id="A0A2D0MY29"/>
<comment type="caution">
    <text evidence="3">The sequence shown here is derived from an EMBL/GenBank/DDBJ whole genome shotgun (WGS) entry which is preliminary data.</text>
</comment>
<dbReference type="InterPro" id="IPR001387">
    <property type="entry name" value="Cro/C1-type_HTH"/>
</dbReference>
<dbReference type="SUPFAM" id="SSF47413">
    <property type="entry name" value="lambda repressor-like DNA-binding domains"/>
    <property type="match status" value="1"/>
</dbReference>
<dbReference type="CDD" id="cd00093">
    <property type="entry name" value="HTH_XRE"/>
    <property type="match status" value="1"/>
</dbReference>
<dbReference type="Pfam" id="PF01381">
    <property type="entry name" value="HTH_3"/>
    <property type="match status" value="1"/>
</dbReference>
<feature type="domain" description="HTH cro/C1-type" evidence="2">
    <location>
        <begin position="7"/>
        <end position="61"/>
    </location>
</feature>
<evidence type="ECO:0000313" key="4">
    <source>
        <dbReference type="Proteomes" id="UP000223913"/>
    </source>
</evidence>